<dbReference type="GO" id="GO:0045947">
    <property type="term" value="P:negative regulation of translational initiation"/>
    <property type="evidence" value="ECO:0007669"/>
    <property type="project" value="UniProtKB-UniRule"/>
</dbReference>
<dbReference type="EMBL" id="CP120576">
    <property type="protein sequence ID" value="WEY85753.1"/>
    <property type="molecule type" value="Genomic_DNA"/>
</dbReference>
<dbReference type="Proteomes" id="UP000032247">
    <property type="component" value="Unassembled WGS sequence"/>
</dbReference>
<dbReference type="GO" id="GO:0044781">
    <property type="term" value="P:bacterial-type flagellum organization"/>
    <property type="evidence" value="ECO:0007669"/>
    <property type="project" value="UniProtKB-KW"/>
</dbReference>
<dbReference type="GO" id="GO:1902208">
    <property type="term" value="P:regulation of bacterial-type flagellum assembly"/>
    <property type="evidence" value="ECO:0007669"/>
    <property type="project" value="UniProtKB-UniRule"/>
</dbReference>
<dbReference type="InterPro" id="IPR003751">
    <property type="entry name" value="CsrA"/>
</dbReference>
<dbReference type="STRING" id="483913.AN935_17790"/>
<dbReference type="Proteomes" id="UP001214898">
    <property type="component" value="Chromosome"/>
</dbReference>
<keyword evidence="1 5" id="KW-0963">Cytoplasm</keyword>
<comment type="subcellular location">
    <subcellularLocation>
        <location evidence="5">Cytoplasm</location>
    </subcellularLocation>
</comment>
<evidence type="ECO:0000256" key="3">
    <source>
        <dbReference type="ARBA" id="ARBA00022845"/>
    </source>
</evidence>
<dbReference type="GO" id="GO:0048027">
    <property type="term" value="F:mRNA 5'-UTR binding"/>
    <property type="evidence" value="ECO:0007669"/>
    <property type="project" value="UniProtKB-UniRule"/>
</dbReference>
<evidence type="ECO:0000256" key="5">
    <source>
        <dbReference type="HAMAP-Rule" id="MF_00167"/>
    </source>
</evidence>
<evidence type="ECO:0000313" key="7">
    <source>
        <dbReference type="EMBL" id="WEY85753.1"/>
    </source>
</evidence>
<comment type="similarity">
    <text evidence="5">Belongs to the CsrA/RsmA family.</text>
</comment>
<dbReference type="PANTHER" id="PTHR34984">
    <property type="entry name" value="CARBON STORAGE REGULATOR"/>
    <property type="match status" value="1"/>
</dbReference>
<organism evidence="6 8">
    <name type="scientific">Bacillus subtilis</name>
    <dbReference type="NCBI Taxonomy" id="1423"/>
    <lineage>
        <taxon>Bacteria</taxon>
        <taxon>Bacillati</taxon>
        <taxon>Bacillota</taxon>
        <taxon>Bacilli</taxon>
        <taxon>Bacillales</taxon>
        <taxon>Bacillaceae</taxon>
        <taxon>Bacillus</taxon>
    </lineage>
</organism>
<dbReference type="EMBL" id="JXBC01000013">
    <property type="protein sequence ID" value="KIU05826.1"/>
    <property type="molecule type" value="Genomic_DNA"/>
</dbReference>
<keyword evidence="5" id="KW-1005">Bacterial flagellum biogenesis</keyword>
<reference evidence="7" key="2">
    <citation type="submission" date="2023-03" db="EMBL/GenBank/DDBJ databases">
        <title>Complete genome sequences of 52 Bacillus and Priestia strains isolated from West-African fermentations and 26 reference strains from the DSMZ collection.</title>
        <authorList>
            <person name="Wiedenbein E.S."/>
            <person name="Canoy T.S."/>
            <person name="Hui Y."/>
            <person name="Parkouda C."/>
            <person name="Dawende C."/>
            <person name="Ametefe E."/>
            <person name="Jespersen L."/>
            <person name="Nielsen D.S."/>
        </authorList>
    </citation>
    <scope>NUCLEOTIDE SEQUENCE</scope>
    <source>
        <strain evidence="7">PRO56</strain>
    </source>
</reference>
<dbReference type="SUPFAM" id="SSF117130">
    <property type="entry name" value="CsrA-like"/>
    <property type="match status" value="1"/>
</dbReference>
<comment type="subunit">
    <text evidence="5">Homodimer; the beta-strands of each monomer intercalate to form a hydrophobic core, while the alpha-helices form wings that extend away from the core.</text>
</comment>
<keyword evidence="3 5" id="KW-0810">Translation regulation</keyword>
<dbReference type="Gene3D" id="2.60.40.4380">
    <property type="entry name" value="Translational regulator CsrA"/>
    <property type="match status" value="1"/>
</dbReference>
<comment type="function">
    <text evidence="5">A translational regulator that binds mRNA to regulate translation initiation and/or mRNA stability. Usually binds in the 5'-UTR at or near the Shine-Dalgarno sequence preventing ribosome-binding, thus repressing translation. Its main target seems to be the major flagellin gene, while its function is anatagonized by FliW.</text>
</comment>
<sequence length="74" mass="8182">MLVLSRKINEAIQIGTDIEVKVIAVEGDQVKLGIDAPKHIDIHRKEIYLTIQEENNRAASLSSDVISALSSQKK</sequence>
<dbReference type="Pfam" id="PF02599">
    <property type="entry name" value="CsrA"/>
    <property type="match status" value="1"/>
</dbReference>
<dbReference type="RefSeq" id="WP_043858776.1">
    <property type="nucleotide sequence ID" value="NZ_CP035391.1"/>
</dbReference>
<proteinExistence type="inferred from homology"/>
<dbReference type="NCBIfam" id="NF002469">
    <property type="entry name" value="PRK01712.1"/>
    <property type="match status" value="1"/>
</dbReference>
<dbReference type="AlphaFoldDB" id="A0A0D1KRJ3"/>
<evidence type="ECO:0000256" key="2">
    <source>
        <dbReference type="ARBA" id="ARBA00022491"/>
    </source>
</evidence>
<reference evidence="6 8" key="1">
    <citation type="submission" date="2014-12" db="EMBL/GenBank/DDBJ databases">
        <title>Comparative genome analysis of Bacillus coagulans HM-08, Clostridium butyricum HM-68, Bacillus subtilis HM-66 and Bacillus licheniformis BL-09.</title>
        <authorList>
            <person name="Zhang H."/>
        </authorList>
    </citation>
    <scope>NUCLEOTIDE SEQUENCE [LARGE SCALE GENOMIC DNA]</scope>
    <source>
        <strain evidence="6 8">HM-66</strain>
    </source>
</reference>
<dbReference type="NCBIfam" id="TIGR00202">
    <property type="entry name" value="csrA"/>
    <property type="match status" value="1"/>
</dbReference>
<dbReference type="GO" id="GO:0006402">
    <property type="term" value="P:mRNA catabolic process"/>
    <property type="evidence" value="ECO:0007669"/>
    <property type="project" value="InterPro"/>
</dbReference>
<dbReference type="FunFam" id="2.60.40.4380:FF:000002">
    <property type="entry name" value="Translational regulator CsrA"/>
    <property type="match status" value="1"/>
</dbReference>
<evidence type="ECO:0000313" key="8">
    <source>
        <dbReference type="Proteomes" id="UP000032247"/>
    </source>
</evidence>
<name>A0A0D1KRJ3_BACIU</name>
<dbReference type="GO" id="GO:0006109">
    <property type="term" value="P:regulation of carbohydrate metabolic process"/>
    <property type="evidence" value="ECO:0007669"/>
    <property type="project" value="InterPro"/>
</dbReference>
<evidence type="ECO:0000313" key="6">
    <source>
        <dbReference type="EMBL" id="KIU05826.1"/>
    </source>
</evidence>
<dbReference type="InterPro" id="IPR036107">
    <property type="entry name" value="CsrA_sf"/>
</dbReference>
<dbReference type="GO" id="GO:0005829">
    <property type="term" value="C:cytosol"/>
    <property type="evidence" value="ECO:0007669"/>
    <property type="project" value="TreeGrafter"/>
</dbReference>
<gene>
    <name evidence="5 7" type="primary">csrA</name>
    <name evidence="7" type="ORF">P5633_06220</name>
    <name evidence="6" type="ORF">SC09_contig4orf00745</name>
</gene>
<evidence type="ECO:0000256" key="4">
    <source>
        <dbReference type="ARBA" id="ARBA00022884"/>
    </source>
</evidence>
<keyword evidence="4 5" id="KW-0694">RNA-binding</keyword>
<dbReference type="PATRIC" id="fig|1423.173.peg.4371"/>
<accession>A0A0D1KRJ3</accession>
<protein>
    <recommendedName>
        <fullName evidence="5">Translational regulator CsrA</fullName>
    </recommendedName>
</protein>
<dbReference type="HAMAP" id="MF_00167">
    <property type="entry name" value="CsrA"/>
    <property type="match status" value="1"/>
</dbReference>
<keyword evidence="2 5" id="KW-0678">Repressor</keyword>
<dbReference type="PANTHER" id="PTHR34984:SF1">
    <property type="entry name" value="CARBON STORAGE REGULATOR"/>
    <property type="match status" value="1"/>
</dbReference>
<evidence type="ECO:0000256" key="1">
    <source>
        <dbReference type="ARBA" id="ARBA00022490"/>
    </source>
</evidence>